<dbReference type="Gene3D" id="1.50.40.10">
    <property type="entry name" value="Mitochondrial carrier domain"/>
    <property type="match status" value="1"/>
</dbReference>
<evidence type="ECO:0000256" key="6">
    <source>
        <dbReference type="ARBA" id="ARBA00022792"/>
    </source>
</evidence>
<evidence type="ECO:0000256" key="2">
    <source>
        <dbReference type="ARBA" id="ARBA00006375"/>
    </source>
</evidence>
<keyword evidence="5" id="KW-0677">Repeat</keyword>
<evidence type="ECO:0000256" key="3">
    <source>
        <dbReference type="ARBA" id="ARBA00022448"/>
    </source>
</evidence>
<feature type="region of interest" description="Disordered" evidence="12">
    <location>
        <begin position="1"/>
        <end position="35"/>
    </location>
</feature>
<evidence type="ECO:0000256" key="1">
    <source>
        <dbReference type="ARBA" id="ARBA00004448"/>
    </source>
</evidence>
<keyword evidence="9 10" id="KW-0472">Membrane</keyword>
<comment type="similarity">
    <text evidence="2 11">Belongs to the mitochondrial carrier (TC 2.A.29) family.</text>
</comment>
<evidence type="ECO:0000313" key="14">
    <source>
        <dbReference type="Proteomes" id="UP000001396"/>
    </source>
</evidence>
<organism evidence="13 14">
    <name type="scientific">Heterostelium pallidum (strain ATCC 26659 / Pp 5 / PN500)</name>
    <name type="common">Cellular slime mold</name>
    <name type="synonym">Polysphondylium pallidum</name>
    <dbReference type="NCBI Taxonomy" id="670386"/>
    <lineage>
        <taxon>Eukaryota</taxon>
        <taxon>Amoebozoa</taxon>
        <taxon>Evosea</taxon>
        <taxon>Eumycetozoa</taxon>
        <taxon>Dictyostelia</taxon>
        <taxon>Acytosteliales</taxon>
        <taxon>Acytosteliaceae</taxon>
        <taxon>Heterostelium</taxon>
    </lineage>
</organism>
<keyword evidence="6" id="KW-0999">Mitochondrion inner membrane</keyword>
<dbReference type="GO" id="GO:0140021">
    <property type="term" value="P:mitochondrial ADP transmembrane transport"/>
    <property type="evidence" value="ECO:0007669"/>
    <property type="project" value="InterPro"/>
</dbReference>
<dbReference type="Proteomes" id="UP000001396">
    <property type="component" value="Unassembled WGS sequence"/>
</dbReference>
<evidence type="ECO:0000256" key="10">
    <source>
        <dbReference type="PROSITE-ProRule" id="PRU00282"/>
    </source>
</evidence>
<dbReference type="PANTHER" id="PTHR45928:SF1">
    <property type="entry name" value="RE38146P"/>
    <property type="match status" value="1"/>
</dbReference>
<comment type="subcellular location">
    <subcellularLocation>
        <location evidence="1">Mitochondrion inner membrane</location>
        <topology evidence="1">Multi-pass membrane protein</topology>
    </subcellularLocation>
</comment>
<dbReference type="Pfam" id="PF00153">
    <property type="entry name" value="Mito_carr"/>
    <property type="match status" value="3"/>
</dbReference>
<dbReference type="FunCoup" id="D3BUR4">
    <property type="interactions" value="45"/>
</dbReference>
<gene>
    <name evidence="13" type="primary">ucpA</name>
    <name evidence="13" type="ORF">PPL_11886</name>
</gene>
<dbReference type="InterPro" id="IPR018108">
    <property type="entry name" value="MCP_transmembrane"/>
</dbReference>
<dbReference type="InterPro" id="IPR002113">
    <property type="entry name" value="ADT_euk_type"/>
</dbReference>
<feature type="repeat" description="Solcar" evidence="10">
    <location>
        <begin position="140"/>
        <end position="232"/>
    </location>
</feature>
<dbReference type="InterPro" id="IPR051508">
    <property type="entry name" value="Mito_Carrier_Antiporter"/>
</dbReference>
<evidence type="ECO:0000256" key="4">
    <source>
        <dbReference type="ARBA" id="ARBA00022692"/>
    </source>
</evidence>
<dbReference type="STRING" id="670386.D3BUR4"/>
<protein>
    <submittedName>
        <fullName evidence="13">Transmembrane protein</fullName>
    </submittedName>
</protein>
<evidence type="ECO:0000256" key="8">
    <source>
        <dbReference type="ARBA" id="ARBA00023128"/>
    </source>
</evidence>
<dbReference type="EMBL" id="ADBJ01000060">
    <property type="protein sequence ID" value="EFA74852.1"/>
    <property type="molecule type" value="Genomic_DNA"/>
</dbReference>
<dbReference type="AlphaFoldDB" id="D3BUR4"/>
<reference evidence="13 14" key="1">
    <citation type="journal article" date="2011" name="Genome Res.">
        <title>Phylogeny-wide analysis of social amoeba genomes highlights ancient origins for complex intercellular communication.</title>
        <authorList>
            <person name="Heidel A.J."/>
            <person name="Lawal H.M."/>
            <person name="Felder M."/>
            <person name="Schilde C."/>
            <person name="Helps N.R."/>
            <person name="Tunggal B."/>
            <person name="Rivero F."/>
            <person name="John U."/>
            <person name="Schleicher M."/>
            <person name="Eichinger L."/>
            <person name="Platzer M."/>
            <person name="Noegel A.A."/>
            <person name="Schaap P."/>
            <person name="Gloeckner G."/>
        </authorList>
    </citation>
    <scope>NUCLEOTIDE SEQUENCE [LARGE SCALE GENOMIC DNA]</scope>
    <source>
        <strain evidence="14">ATCC 26659 / Pp 5 / PN500</strain>
    </source>
</reference>
<dbReference type="GO" id="GO:0005471">
    <property type="term" value="F:ATP:ADP antiporter activity"/>
    <property type="evidence" value="ECO:0007669"/>
    <property type="project" value="InterPro"/>
</dbReference>
<dbReference type="PANTHER" id="PTHR45928">
    <property type="entry name" value="RE38146P"/>
    <property type="match status" value="1"/>
</dbReference>
<keyword evidence="8" id="KW-0496">Mitochondrion</keyword>
<dbReference type="GO" id="GO:1990544">
    <property type="term" value="P:mitochondrial ATP transmembrane transport"/>
    <property type="evidence" value="ECO:0007669"/>
    <property type="project" value="InterPro"/>
</dbReference>
<keyword evidence="7" id="KW-1133">Transmembrane helix</keyword>
<keyword evidence="14" id="KW-1185">Reference proteome</keyword>
<dbReference type="GO" id="GO:0005743">
    <property type="term" value="C:mitochondrial inner membrane"/>
    <property type="evidence" value="ECO:0007669"/>
    <property type="project" value="UniProtKB-SubCell"/>
</dbReference>
<evidence type="ECO:0000256" key="7">
    <source>
        <dbReference type="ARBA" id="ARBA00022989"/>
    </source>
</evidence>
<feature type="repeat" description="Solcar" evidence="10">
    <location>
        <begin position="41"/>
        <end position="131"/>
    </location>
</feature>
<evidence type="ECO:0000256" key="11">
    <source>
        <dbReference type="RuleBase" id="RU000488"/>
    </source>
</evidence>
<dbReference type="InParanoid" id="D3BUR4"/>
<feature type="compositionally biased region" description="Polar residues" evidence="12">
    <location>
        <begin position="1"/>
        <end position="10"/>
    </location>
</feature>
<dbReference type="PRINTS" id="PR00927">
    <property type="entry name" value="ADPTRNSLCASE"/>
</dbReference>
<dbReference type="GeneID" id="31367354"/>
<keyword evidence="3 11" id="KW-0813">Transport</keyword>
<dbReference type="OMA" id="GFYDPMR"/>
<keyword evidence="4 10" id="KW-0812">Transmembrane</keyword>
<evidence type="ECO:0000313" key="13">
    <source>
        <dbReference type="EMBL" id="EFA74852.1"/>
    </source>
</evidence>
<sequence>MSSVSPQIPINTNNSSSTKTNVKSSSTVNNSNIDSKEPSNYQVITGFLSGSLASMVATTFTNPIELVKTRLQLQGELKMSARVYTGIGDAFIKIWKAEGLIGMQRGLFPAYLSQGTLNGCRLGSYDAIKRLIGADPEKENYFIKNLAAGALAGAFGASMGSPFDLVKVRMQAARMFPNDPQFSNYTSTSRAFAQIIRTEGFRGLTRGMATSAQRTAVGSSIQLSTYFETKRFIINKTGMEDDIYAHLLSSLVAGLFVTVGMNPFDVARTRLYYQGQGNTHGEKYKSLMDCIYKTVKVEGFFALYKGFLAHYLRLGPHTIFTLVFWEQFKMVFAKFENKFN</sequence>
<dbReference type="PROSITE" id="PS50920">
    <property type="entry name" value="SOLCAR"/>
    <property type="match status" value="3"/>
</dbReference>
<dbReference type="RefSeq" id="XP_020426986.1">
    <property type="nucleotide sequence ID" value="XM_020582632.1"/>
</dbReference>
<dbReference type="InterPro" id="IPR023395">
    <property type="entry name" value="MCP_dom_sf"/>
</dbReference>
<evidence type="ECO:0000256" key="9">
    <source>
        <dbReference type="ARBA" id="ARBA00023136"/>
    </source>
</evidence>
<comment type="caution">
    <text evidence="13">The sequence shown here is derived from an EMBL/GenBank/DDBJ whole genome shotgun (WGS) entry which is preliminary data.</text>
</comment>
<dbReference type="SUPFAM" id="SSF103506">
    <property type="entry name" value="Mitochondrial carrier"/>
    <property type="match status" value="1"/>
</dbReference>
<evidence type="ECO:0000256" key="12">
    <source>
        <dbReference type="SAM" id="MobiDB-lite"/>
    </source>
</evidence>
<evidence type="ECO:0000256" key="5">
    <source>
        <dbReference type="ARBA" id="ARBA00022737"/>
    </source>
</evidence>
<accession>D3BUR4</accession>
<feature type="compositionally biased region" description="Low complexity" evidence="12">
    <location>
        <begin position="11"/>
        <end position="32"/>
    </location>
</feature>
<name>D3BUR4_HETP5</name>
<feature type="repeat" description="Solcar" evidence="10">
    <location>
        <begin position="241"/>
        <end position="331"/>
    </location>
</feature>
<proteinExistence type="inferred from homology"/>